<dbReference type="GO" id="GO:0004321">
    <property type="term" value="F:fatty-acyl-CoA synthase activity"/>
    <property type="evidence" value="ECO:0007669"/>
    <property type="project" value="TreeGrafter"/>
</dbReference>
<dbReference type="PANTHER" id="PTHR43605">
    <property type="entry name" value="ACYL-COENZYME A SYNTHETASE"/>
    <property type="match status" value="1"/>
</dbReference>
<dbReference type="Pfam" id="PF13193">
    <property type="entry name" value="AMP-binding_C"/>
    <property type="match status" value="1"/>
</dbReference>
<comment type="caution">
    <text evidence="8">The sequence shown here is derived from an EMBL/GenBank/DDBJ whole genome shotgun (WGS) entry which is preliminary data.</text>
</comment>
<dbReference type="InterPro" id="IPR025110">
    <property type="entry name" value="AMP-bd_C"/>
</dbReference>
<evidence type="ECO:0000256" key="4">
    <source>
        <dbReference type="ARBA" id="ARBA00022840"/>
    </source>
</evidence>
<gene>
    <name evidence="8" type="ORF">EYS09_01080</name>
</gene>
<dbReference type="Gene3D" id="3.40.50.12780">
    <property type="entry name" value="N-terminal domain of ligase-like"/>
    <property type="match status" value="1"/>
</dbReference>
<sequence length="698" mass="77136">MRRRTGPVLHGVPGRRGLAQALRRAHRLADPDRRPAAQHRSADAAAGRRAAGRRVRAPRRRRRVRNRCTAHHPGRAPGDRRRRPTAPGRLRTGHPDRAGVLVHPDRQRPAGRTHLVLPRRRRDRTQRAAPGQVQRLPLIGDKLSVQDDAYREFRAARDLLLHHAEDQDAARKAFRWPRPRQFNWAIDWFDRIAEGNDRMALRIVGQGELTFQELSRRSDRVASWLLSQGVRRGEVVMLLMDNRTELWELMLALIKIRAIVAPAFITISPEELRTRIGRAGAKHVIADHRIVPGLAVDGLQTKIIVGGEHEGWADFATSAEHEGDFVPEGPTDADEPLFYYFTSGSTSRPKLVVHTHVSYAIGHLASMYWNGLKPGDVHLNVSAPAWAKYPWSSLFGPWNAEATVVSMDNAEATPQRLLDVLRTGTVTSFCAPPSIWRALIRTGIPDGLPGLRHAVSVGEPLMGDVVEQVRELAGVTVRNGFGQSEVTAMAGVTASSPADPVSMGYPLPGYELVVVRPDSDEPAQEGELCLDLANEPVGMMRGYLDPEDNATSHTPGGLYRTGDLARWDSDGSLVYLGRRKDVFEGPDGALIAPLELEHVLVLHPAVAELSVVPVTEGEALVPKAYVVPAAGWNATRATAEALFAHLRERLPAPKLVRLLEFVDDLPRTESGKVQREAVRVLRRSRIVEFTAELPAAQA</sequence>
<evidence type="ECO:0000259" key="6">
    <source>
        <dbReference type="Pfam" id="PF00501"/>
    </source>
</evidence>
<dbReference type="EMBL" id="SIXH01000005">
    <property type="protein sequence ID" value="TBO61449.1"/>
    <property type="molecule type" value="Genomic_DNA"/>
</dbReference>
<dbReference type="InterPro" id="IPR000873">
    <property type="entry name" value="AMP-dep_synth/lig_dom"/>
</dbReference>
<dbReference type="Gene3D" id="3.30.300.30">
    <property type="match status" value="1"/>
</dbReference>
<dbReference type="PANTHER" id="PTHR43605:SF10">
    <property type="entry name" value="ACYL-COA SYNTHETASE MEDIUM CHAIN FAMILY MEMBER 3"/>
    <property type="match status" value="1"/>
</dbReference>
<name>A0A4Q9I3B1_STRKA</name>
<accession>A0A4Q9I3B1</accession>
<dbReference type="GO" id="GO:0016405">
    <property type="term" value="F:CoA-ligase activity"/>
    <property type="evidence" value="ECO:0007669"/>
    <property type="project" value="UniProtKB-ARBA"/>
</dbReference>
<dbReference type="InterPro" id="IPR051087">
    <property type="entry name" value="Mitochondrial_ACSM"/>
</dbReference>
<protein>
    <submittedName>
        <fullName evidence="8">AMP-dependent synthetase</fullName>
    </submittedName>
</protein>
<evidence type="ECO:0000313" key="8">
    <source>
        <dbReference type="EMBL" id="TBO61449.1"/>
    </source>
</evidence>
<dbReference type="GO" id="GO:0006637">
    <property type="term" value="P:acyl-CoA metabolic process"/>
    <property type="evidence" value="ECO:0007669"/>
    <property type="project" value="TreeGrafter"/>
</dbReference>
<keyword evidence="3" id="KW-0547">Nucleotide-binding</keyword>
<dbReference type="SUPFAM" id="SSF56801">
    <property type="entry name" value="Acetyl-CoA synthetase-like"/>
    <property type="match status" value="1"/>
</dbReference>
<dbReference type="GO" id="GO:0005524">
    <property type="term" value="F:ATP binding"/>
    <property type="evidence" value="ECO:0007669"/>
    <property type="project" value="UniProtKB-KW"/>
</dbReference>
<dbReference type="InterPro" id="IPR020845">
    <property type="entry name" value="AMP-binding_CS"/>
</dbReference>
<evidence type="ECO:0000256" key="2">
    <source>
        <dbReference type="ARBA" id="ARBA00022598"/>
    </source>
</evidence>
<feature type="region of interest" description="Disordered" evidence="5">
    <location>
        <begin position="25"/>
        <end position="103"/>
    </location>
</feature>
<feature type="compositionally biased region" description="Basic residues" evidence="5">
    <location>
        <begin position="50"/>
        <end position="84"/>
    </location>
</feature>
<evidence type="ECO:0000256" key="1">
    <source>
        <dbReference type="ARBA" id="ARBA00006432"/>
    </source>
</evidence>
<organism evidence="8 9">
    <name type="scientific">Streptomyces kasugaensis</name>
    <dbReference type="NCBI Taxonomy" id="1946"/>
    <lineage>
        <taxon>Bacteria</taxon>
        <taxon>Bacillati</taxon>
        <taxon>Actinomycetota</taxon>
        <taxon>Actinomycetes</taxon>
        <taxon>Kitasatosporales</taxon>
        <taxon>Streptomycetaceae</taxon>
        <taxon>Streptomyces</taxon>
    </lineage>
</organism>
<evidence type="ECO:0000313" key="9">
    <source>
        <dbReference type="Proteomes" id="UP000292452"/>
    </source>
</evidence>
<feature type="compositionally biased region" description="Basic and acidic residues" evidence="5">
    <location>
        <begin position="93"/>
        <end position="103"/>
    </location>
</feature>
<feature type="domain" description="AMP-dependent synthetase/ligase" evidence="6">
    <location>
        <begin position="193"/>
        <end position="544"/>
    </location>
</feature>
<dbReference type="Proteomes" id="UP000292452">
    <property type="component" value="Unassembled WGS sequence"/>
</dbReference>
<dbReference type="AlphaFoldDB" id="A0A4Q9I3B1"/>
<evidence type="ECO:0000256" key="5">
    <source>
        <dbReference type="SAM" id="MobiDB-lite"/>
    </source>
</evidence>
<dbReference type="GO" id="GO:0006633">
    <property type="term" value="P:fatty acid biosynthetic process"/>
    <property type="evidence" value="ECO:0007669"/>
    <property type="project" value="TreeGrafter"/>
</dbReference>
<dbReference type="InterPro" id="IPR042099">
    <property type="entry name" value="ANL_N_sf"/>
</dbReference>
<keyword evidence="4" id="KW-0067">ATP-binding</keyword>
<evidence type="ECO:0000259" key="7">
    <source>
        <dbReference type="Pfam" id="PF13193"/>
    </source>
</evidence>
<dbReference type="GO" id="GO:0015645">
    <property type="term" value="F:fatty acid ligase activity"/>
    <property type="evidence" value="ECO:0007669"/>
    <property type="project" value="TreeGrafter"/>
</dbReference>
<dbReference type="InterPro" id="IPR045851">
    <property type="entry name" value="AMP-bd_C_sf"/>
</dbReference>
<keyword evidence="9" id="KW-1185">Reference proteome</keyword>
<reference evidence="8 9" key="1">
    <citation type="submission" date="2019-02" db="EMBL/GenBank/DDBJ databases">
        <title>Draft Genome Sequence of Streptomyces sp. AM-2504, identified by 16S rRNA comparative analysis as a Streptomyces Kasugaensis strain.</title>
        <authorList>
            <person name="Napolioni V."/>
            <person name="Giuliodori A.M."/>
            <person name="Spurio R."/>
            <person name="Fabbretti A."/>
        </authorList>
    </citation>
    <scope>NUCLEOTIDE SEQUENCE [LARGE SCALE GENOMIC DNA]</scope>
    <source>
        <strain evidence="8 9">AM-2504</strain>
    </source>
</reference>
<comment type="similarity">
    <text evidence="1">Belongs to the ATP-dependent AMP-binding enzyme family.</text>
</comment>
<evidence type="ECO:0000256" key="3">
    <source>
        <dbReference type="ARBA" id="ARBA00022741"/>
    </source>
</evidence>
<keyword evidence="2" id="KW-0436">Ligase</keyword>
<dbReference type="Pfam" id="PF00501">
    <property type="entry name" value="AMP-binding"/>
    <property type="match status" value="1"/>
</dbReference>
<proteinExistence type="inferred from homology"/>
<dbReference type="PROSITE" id="PS00455">
    <property type="entry name" value="AMP_BINDING"/>
    <property type="match status" value="1"/>
</dbReference>
<feature type="domain" description="AMP-binding enzyme C-terminal" evidence="7">
    <location>
        <begin position="595"/>
        <end position="672"/>
    </location>
</feature>